<sequence>MGLDYADRTDFDNATRGLVDRLDPCTVEAADGRLVWDLRPYDFLDGERPDTVHPGLWRQARLCRVHGLFEVTGGIYQVRGLDISNMTLVEGNTGVIVIDPLTSAETAAAAIALYRRNRGNRPVTGVIYTHSHIDHFGGVPGVLPEGAGEVPILAPEGFLAHAVSENVYAGTAMARRASYMYGAPLGASPAGQVSNGLGIALSRGSIGLIAPTTDITHTGQEETVDGVRMVFQLTPGTEAPAEMNFHFPGHRALCLAENATHNLHNLLTLRGAQVRDPRRWSRYLNEAIELFASGTDVAFASHHWPTWGTGEIVRFLTEQRDLYAFLHDQTLRLLNNGLTGAEIAERFTLPPALESAWHARGYYGSVSHNVKAVYQRYLGWFDGHPSSLWPHPPEAAAVRYVEVIGGQQAVRDKARRYADEGDLRFAAELLKHAVFADPGDDAAREALAEVYEKLGYGSENATWRTFYLTGAHELRHGVERLPLTPSRGLLEALTVEQVFDALAIRVDGLRAAAESLVIDWRFTDSGTTVRLALSHGALIQTGNPKSTVRPDLTLTLAKRQLPGLLAGQGLDDIGHEGDLSALTRLRGLLQTPDESFPIVTP</sequence>
<dbReference type="InterPro" id="IPR029229">
    <property type="entry name" value="Alkyl_sulf_C"/>
</dbReference>
<evidence type="ECO:0000313" key="6">
    <source>
        <dbReference type="EMBL" id="TVT51584.1"/>
    </source>
</evidence>
<dbReference type="OrthoDB" id="420651at2"/>
<dbReference type="Pfam" id="PF14864">
    <property type="entry name" value="Alkyl_sulf_C"/>
    <property type="match status" value="1"/>
</dbReference>
<keyword evidence="1" id="KW-0479">Metal-binding</keyword>
<dbReference type="InterPro" id="IPR036527">
    <property type="entry name" value="SCP2_sterol-bd_dom_sf"/>
</dbReference>
<dbReference type="FunFam" id="3.60.15.30:FF:000001">
    <property type="entry name" value="Alkyl/aryl-sulfatase BDS1"/>
    <property type="match status" value="1"/>
</dbReference>
<dbReference type="GO" id="GO:0046872">
    <property type="term" value="F:metal ion binding"/>
    <property type="evidence" value="ECO:0007669"/>
    <property type="project" value="UniProtKB-KW"/>
</dbReference>
<evidence type="ECO:0000259" key="5">
    <source>
        <dbReference type="SMART" id="SM00849"/>
    </source>
</evidence>
<dbReference type="Proteomes" id="UP000320011">
    <property type="component" value="Unassembled WGS sequence"/>
</dbReference>
<dbReference type="GO" id="GO:0018741">
    <property type="term" value="F:linear primary-alkylsulfatase activity"/>
    <property type="evidence" value="ECO:0007669"/>
    <property type="project" value="InterPro"/>
</dbReference>
<name>A0A558CS32_9PSEU</name>
<dbReference type="CDD" id="cd07710">
    <property type="entry name" value="arylsulfatase_Sdsa1-like_MBL-fold"/>
    <property type="match status" value="1"/>
</dbReference>
<dbReference type="EMBL" id="VJWX01000121">
    <property type="protein sequence ID" value="TVT51584.1"/>
    <property type="molecule type" value="Genomic_DNA"/>
</dbReference>
<evidence type="ECO:0000256" key="1">
    <source>
        <dbReference type="ARBA" id="ARBA00022723"/>
    </source>
</evidence>
<dbReference type="Pfam" id="PF14863">
    <property type="entry name" value="Alkyl_sulf_dimr"/>
    <property type="match status" value="1"/>
</dbReference>
<dbReference type="SMART" id="SM00849">
    <property type="entry name" value="Lactamase_B"/>
    <property type="match status" value="1"/>
</dbReference>
<keyword evidence="7" id="KW-1185">Reference proteome</keyword>
<dbReference type="InterPro" id="IPR036866">
    <property type="entry name" value="RibonucZ/Hydroxyglut_hydro"/>
</dbReference>
<dbReference type="Gene3D" id="1.25.40.880">
    <property type="entry name" value="Alkyl sulfatase, dimerisation domain"/>
    <property type="match status" value="1"/>
</dbReference>
<dbReference type="PANTHER" id="PTHR43223">
    <property type="entry name" value="ALKYL/ARYL-SULFATASE"/>
    <property type="match status" value="1"/>
</dbReference>
<dbReference type="RefSeq" id="WP_144588403.1">
    <property type="nucleotide sequence ID" value="NZ_VJWX01000121.1"/>
</dbReference>
<dbReference type="InterPro" id="IPR038536">
    <property type="entry name" value="Alkyl/aryl-sulf_dimr_sf"/>
</dbReference>
<evidence type="ECO:0000256" key="2">
    <source>
        <dbReference type="ARBA" id="ARBA00022801"/>
    </source>
</evidence>
<dbReference type="AlphaFoldDB" id="A0A558CS32"/>
<dbReference type="PANTHER" id="PTHR43223:SF1">
    <property type="entry name" value="ALKYL_ARYL-SULFATASE BDS1"/>
    <property type="match status" value="1"/>
</dbReference>
<feature type="domain" description="Metallo-beta-lactamase" evidence="5">
    <location>
        <begin position="83"/>
        <end position="302"/>
    </location>
</feature>
<evidence type="ECO:0000256" key="3">
    <source>
        <dbReference type="ARBA" id="ARBA00022833"/>
    </source>
</evidence>
<dbReference type="Pfam" id="PF00753">
    <property type="entry name" value="Lactamase_B"/>
    <property type="match status" value="1"/>
</dbReference>
<dbReference type="InterPro" id="IPR052195">
    <property type="entry name" value="Bact_Alkyl/Aryl-Sulfatase"/>
</dbReference>
<dbReference type="InterPro" id="IPR001279">
    <property type="entry name" value="Metallo-B-lactamas"/>
</dbReference>
<protein>
    <submittedName>
        <fullName evidence="6">MBL fold metallo-hydrolase</fullName>
    </submittedName>
</protein>
<dbReference type="SUPFAM" id="SSF56281">
    <property type="entry name" value="Metallo-hydrolase/oxidoreductase"/>
    <property type="match status" value="1"/>
</dbReference>
<evidence type="ECO:0000313" key="7">
    <source>
        <dbReference type="Proteomes" id="UP000320011"/>
    </source>
</evidence>
<dbReference type="InterPro" id="IPR044097">
    <property type="entry name" value="Bds1/SdsA1_MBL-fold"/>
</dbReference>
<keyword evidence="3" id="KW-0862">Zinc</keyword>
<keyword evidence="2 6" id="KW-0378">Hydrolase</keyword>
<gene>
    <name evidence="6" type="ORF">FNH05_14515</name>
</gene>
<reference evidence="6 7" key="1">
    <citation type="submission" date="2019-07" db="EMBL/GenBank/DDBJ databases">
        <authorList>
            <person name="Duangmal K."/>
            <person name="Teo W.F.A."/>
        </authorList>
    </citation>
    <scope>NUCLEOTIDE SEQUENCE [LARGE SCALE GENOMIC DNA]</scope>
    <source>
        <strain evidence="6 7">TBRC 6029</strain>
    </source>
</reference>
<dbReference type="Gene3D" id="3.30.1050.10">
    <property type="entry name" value="SCP2 sterol-binding domain"/>
    <property type="match status" value="1"/>
</dbReference>
<dbReference type="Gene3D" id="3.60.15.30">
    <property type="entry name" value="Metallo-beta-lactamase domain"/>
    <property type="match status" value="1"/>
</dbReference>
<dbReference type="GO" id="GO:0018909">
    <property type="term" value="P:dodecyl sulfate metabolic process"/>
    <property type="evidence" value="ECO:0007669"/>
    <property type="project" value="InterPro"/>
</dbReference>
<reference evidence="6 7" key="2">
    <citation type="submission" date="2019-08" db="EMBL/GenBank/DDBJ databases">
        <title>Amycolatopsis acidicola sp. nov., isolated from peat swamp forest soil.</title>
        <authorList>
            <person name="Srisuk N."/>
        </authorList>
    </citation>
    <scope>NUCLEOTIDE SEQUENCE [LARGE SCALE GENOMIC DNA]</scope>
    <source>
        <strain evidence="6 7">TBRC 6029</strain>
    </source>
</reference>
<dbReference type="SUPFAM" id="SSF55718">
    <property type="entry name" value="SCP-like"/>
    <property type="match status" value="1"/>
</dbReference>
<organism evidence="6 7">
    <name type="scientific">Amycolatopsis rhizosphaerae</name>
    <dbReference type="NCBI Taxonomy" id="2053003"/>
    <lineage>
        <taxon>Bacteria</taxon>
        <taxon>Bacillati</taxon>
        <taxon>Actinomycetota</taxon>
        <taxon>Actinomycetes</taxon>
        <taxon>Pseudonocardiales</taxon>
        <taxon>Pseudonocardiaceae</taxon>
        <taxon>Amycolatopsis</taxon>
    </lineage>
</organism>
<comment type="caution">
    <text evidence="6">The sequence shown here is derived from an EMBL/GenBank/DDBJ whole genome shotgun (WGS) entry which is preliminary data.</text>
</comment>
<dbReference type="GO" id="GO:0046983">
    <property type="term" value="F:protein dimerization activity"/>
    <property type="evidence" value="ECO:0007669"/>
    <property type="project" value="InterPro"/>
</dbReference>
<evidence type="ECO:0000256" key="4">
    <source>
        <dbReference type="ARBA" id="ARBA00033751"/>
    </source>
</evidence>
<accession>A0A558CS32</accession>
<comment type="similarity">
    <text evidence="4">Belongs to the metallo-beta-lactamase superfamily. Type III sulfatase family.</text>
</comment>
<proteinExistence type="inferred from homology"/>
<dbReference type="InterPro" id="IPR029228">
    <property type="entry name" value="Alkyl_sulf_dimr"/>
</dbReference>